<keyword evidence="3" id="KW-1185">Reference proteome</keyword>
<dbReference type="GO" id="GO:0016209">
    <property type="term" value="F:antioxidant activity"/>
    <property type="evidence" value="ECO:0007669"/>
    <property type="project" value="InterPro"/>
</dbReference>
<evidence type="ECO:0000313" key="3">
    <source>
        <dbReference type="Proteomes" id="UP000219285"/>
    </source>
</evidence>
<dbReference type="Gene3D" id="3.40.30.10">
    <property type="entry name" value="Glutaredoxin"/>
    <property type="match status" value="1"/>
</dbReference>
<proteinExistence type="predicted"/>
<dbReference type="AlphaFoldDB" id="A0A6M4MIJ5"/>
<gene>
    <name evidence="2" type="ORF">CA267_017640</name>
</gene>
<dbReference type="InterPro" id="IPR036249">
    <property type="entry name" value="Thioredoxin-like_sf"/>
</dbReference>
<evidence type="ECO:0000259" key="1">
    <source>
        <dbReference type="PROSITE" id="PS51352"/>
    </source>
</evidence>
<reference evidence="2 3" key="2">
    <citation type="submission" date="2020-04" db="EMBL/GenBank/DDBJ databases">
        <title>Complete genome sequence of Alteromonas pelagimontana 5.12T.</title>
        <authorList>
            <person name="Sinha R.K."/>
            <person name="Krishnan K.P."/>
            <person name="Kurian J.P."/>
        </authorList>
    </citation>
    <scope>NUCLEOTIDE SEQUENCE [LARGE SCALE GENOMIC DNA]</scope>
    <source>
        <strain evidence="2 3">5.12</strain>
    </source>
</reference>
<protein>
    <submittedName>
        <fullName evidence="2">TlpA family protein disulfide reductase</fullName>
    </submittedName>
</protein>
<dbReference type="InterPro" id="IPR013766">
    <property type="entry name" value="Thioredoxin_domain"/>
</dbReference>
<feature type="domain" description="Thioredoxin" evidence="1">
    <location>
        <begin position="42"/>
        <end position="178"/>
    </location>
</feature>
<reference evidence="3" key="1">
    <citation type="submission" date="2014-12" db="EMBL/GenBank/DDBJ databases">
        <title>Complete genome sequence of a multi-drug resistant Klebsiella pneumoniae.</title>
        <authorList>
            <person name="Hua X."/>
            <person name="Chen Q."/>
            <person name="Li X."/>
            <person name="Feng Y."/>
            <person name="Ruan Z."/>
            <person name="Yu Y."/>
        </authorList>
    </citation>
    <scope>NUCLEOTIDE SEQUENCE [LARGE SCALE GENOMIC DNA]</scope>
    <source>
        <strain evidence="3">5.12</strain>
    </source>
</reference>
<accession>A0A6M4MIJ5</accession>
<dbReference type="EMBL" id="CP052766">
    <property type="protein sequence ID" value="QJR82445.1"/>
    <property type="molecule type" value="Genomic_DNA"/>
</dbReference>
<organism evidence="2 3">
    <name type="scientific">Alteromonas pelagimontana</name>
    <dbReference type="NCBI Taxonomy" id="1858656"/>
    <lineage>
        <taxon>Bacteria</taxon>
        <taxon>Pseudomonadati</taxon>
        <taxon>Pseudomonadota</taxon>
        <taxon>Gammaproteobacteria</taxon>
        <taxon>Alteromonadales</taxon>
        <taxon>Alteromonadaceae</taxon>
        <taxon>Alteromonas/Salinimonas group</taxon>
        <taxon>Alteromonas</taxon>
    </lineage>
</organism>
<evidence type="ECO:0000313" key="2">
    <source>
        <dbReference type="EMBL" id="QJR82445.1"/>
    </source>
</evidence>
<dbReference type="PROSITE" id="PS51352">
    <property type="entry name" value="THIOREDOXIN_2"/>
    <property type="match status" value="1"/>
</dbReference>
<dbReference type="CDD" id="cd02966">
    <property type="entry name" value="TlpA_like_family"/>
    <property type="match status" value="1"/>
</dbReference>
<sequence length="182" mass="20393">MTAKNKTSRGTLRWGRWVRDGLILALLMFFASKWQTKDMLDTDSSVVIAPFSLPLVDGGSQRMGPGSGKATLLYFFAPWCEICKASISNLEYVDSKRFNVYRIALDYKNVNEVKAFKALSDIEGPILLGDEGLKDTFKVQGYPTYYLLNEKFVIKASSMGYSSAAGLKMRTWVTAQEAEQVE</sequence>
<dbReference type="RefSeq" id="WP_139316246.1">
    <property type="nucleotide sequence ID" value="NZ_CP052766.1"/>
</dbReference>
<name>A0A6M4MIJ5_9ALTE</name>
<dbReference type="GO" id="GO:0016491">
    <property type="term" value="F:oxidoreductase activity"/>
    <property type="evidence" value="ECO:0007669"/>
    <property type="project" value="InterPro"/>
</dbReference>
<dbReference type="KEGG" id="apel:CA267_017640"/>
<dbReference type="InterPro" id="IPR050553">
    <property type="entry name" value="Thioredoxin_ResA/DsbE_sf"/>
</dbReference>
<dbReference type="Pfam" id="PF00578">
    <property type="entry name" value="AhpC-TSA"/>
    <property type="match status" value="1"/>
</dbReference>
<dbReference type="Proteomes" id="UP000219285">
    <property type="component" value="Chromosome"/>
</dbReference>
<dbReference type="OrthoDB" id="9796554at2"/>
<dbReference type="SUPFAM" id="SSF52833">
    <property type="entry name" value="Thioredoxin-like"/>
    <property type="match status" value="1"/>
</dbReference>
<dbReference type="PANTHER" id="PTHR42852:SF17">
    <property type="entry name" value="THIOREDOXIN-LIKE PROTEIN HI_1115"/>
    <property type="match status" value="1"/>
</dbReference>
<dbReference type="PANTHER" id="PTHR42852">
    <property type="entry name" value="THIOL:DISULFIDE INTERCHANGE PROTEIN DSBE"/>
    <property type="match status" value="1"/>
</dbReference>
<dbReference type="InterPro" id="IPR000866">
    <property type="entry name" value="AhpC/TSA"/>
</dbReference>